<dbReference type="RefSeq" id="XP_050508374.1">
    <property type="nucleotide sequence ID" value="XM_050652417.1"/>
</dbReference>
<keyword evidence="4" id="KW-0732">Signal</keyword>
<organism evidence="6 7">
    <name type="scientific">Diabrotica virgifera virgifera</name>
    <name type="common">western corn rootworm</name>
    <dbReference type="NCBI Taxonomy" id="50390"/>
    <lineage>
        <taxon>Eukaryota</taxon>
        <taxon>Metazoa</taxon>
        <taxon>Ecdysozoa</taxon>
        <taxon>Arthropoda</taxon>
        <taxon>Hexapoda</taxon>
        <taxon>Insecta</taxon>
        <taxon>Pterygota</taxon>
        <taxon>Neoptera</taxon>
        <taxon>Endopterygota</taxon>
        <taxon>Coleoptera</taxon>
        <taxon>Polyphaga</taxon>
        <taxon>Cucujiformia</taxon>
        <taxon>Chrysomeloidea</taxon>
        <taxon>Chrysomelidae</taxon>
        <taxon>Galerucinae</taxon>
        <taxon>Diabroticina</taxon>
        <taxon>Diabroticites</taxon>
        <taxon>Diabrotica</taxon>
    </lineage>
</organism>
<sequence>MKLLLALLSLAVLTARAHHIHASLRDDIFTESDCLAPVDIGLEICLAAFPVWRYDIYSRGCVRDIYGGCSATKNNFRGLEECETVTKPVCPFY</sequence>
<name>A0ABM5KDW2_DIAVI</name>
<dbReference type="SUPFAM" id="SSF57362">
    <property type="entry name" value="BPTI-like"/>
    <property type="match status" value="1"/>
</dbReference>
<keyword evidence="2" id="KW-0722">Serine protease inhibitor</keyword>
<dbReference type="Pfam" id="PF00014">
    <property type="entry name" value="Kunitz_BPTI"/>
    <property type="match status" value="1"/>
</dbReference>
<feature type="chain" id="PRO_5047047508" description="BPTI/Kunitz inhibitor domain-containing protein" evidence="4">
    <location>
        <begin position="18"/>
        <end position="93"/>
    </location>
</feature>
<proteinExistence type="predicted"/>
<evidence type="ECO:0000259" key="5">
    <source>
        <dbReference type="PROSITE" id="PS50279"/>
    </source>
</evidence>
<keyword evidence="1" id="KW-0646">Protease inhibitor</keyword>
<evidence type="ECO:0000313" key="6">
    <source>
        <dbReference type="EnsemblMetazoa" id="XP_050508374.1"/>
    </source>
</evidence>
<keyword evidence="3" id="KW-1015">Disulfide bond</keyword>
<reference evidence="6" key="1">
    <citation type="submission" date="2025-05" db="UniProtKB">
        <authorList>
            <consortium name="EnsemblMetazoa"/>
        </authorList>
    </citation>
    <scope>IDENTIFICATION</scope>
</reference>
<evidence type="ECO:0000313" key="7">
    <source>
        <dbReference type="Proteomes" id="UP001652700"/>
    </source>
</evidence>
<accession>A0ABM5KDW2</accession>
<dbReference type="GeneID" id="126885700"/>
<evidence type="ECO:0000256" key="4">
    <source>
        <dbReference type="SAM" id="SignalP"/>
    </source>
</evidence>
<dbReference type="InterPro" id="IPR050098">
    <property type="entry name" value="TFPI/VKTCI-like"/>
</dbReference>
<dbReference type="Proteomes" id="UP001652700">
    <property type="component" value="Unplaced"/>
</dbReference>
<feature type="signal peptide" evidence="4">
    <location>
        <begin position="1"/>
        <end position="17"/>
    </location>
</feature>
<keyword evidence="7" id="KW-1185">Reference proteome</keyword>
<dbReference type="InterPro" id="IPR036880">
    <property type="entry name" value="Kunitz_BPTI_sf"/>
</dbReference>
<evidence type="ECO:0000256" key="3">
    <source>
        <dbReference type="ARBA" id="ARBA00023157"/>
    </source>
</evidence>
<dbReference type="SMART" id="SM00131">
    <property type="entry name" value="KU"/>
    <property type="match status" value="1"/>
</dbReference>
<dbReference type="Gene3D" id="4.10.410.10">
    <property type="entry name" value="Pancreatic trypsin inhibitor Kunitz domain"/>
    <property type="match status" value="1"/>
</dbReference>
<feature type="domain" description="BPTI/Kunitz inhibitor" evidence="5">
    <location>
        <begin position="34"/>
        <end position="86"/>
    </location>
</feature>
<evidence type="ECO:0000256" key="1">
    <source>
        <dbReference type="ARBA" id="ARBA00022690"/>
    </source>
</evidence>
<dbReference type="PANTHER" id="PTHR10083:SF374">
    <property type="entry name" value="BPTI_KUNITZ INHIBITOR DOMAIN-CONTAINING PROTEIN"/>
    <property type="match status" value="1"/>
</dbReference>
<dbReference type="EnsemblMetazoa" id="XM_050652417.1">
    <property type="protein sequence ID" value="XP_050508374.1"/>
    <property type="gene ID" value="LOC126885700"/>
</dbReference>
<protein>
    <recommendedName>
        <fullName evidence="5">BPTI/Kunitz inhibitor domain-containing protein</fullName>
    </recommendedName>
</protein>
<dbReference type="PROSITE" id="PS50279">
    <property type="entry name" value="BPTI_KUNITZ_2"/>
    <property type="match status" value="1"/>
</dbReference>
<dbReference type="InterPro" id="IPR002223">
    <property type="entry name" value="Kunitz_BPTI"/>
</dbReference>
<dbReference type="PANTHER" id="PTHR10083">
    <property type="entry name" value="KUNITZ-TYPE PROTEASE INHIBITOR-RELATED"/>
    <property type="match status" value="1"/>
</dbReference>
<evidence type="ECO:0000256" key="2">
    <source>
        <dbReference type="ARBA" id="ARBA00022900"/>
    </source>
</evidence>